<dbReference type="SUPFAM" id="SSF52833">
    <property type="entry name" value="Thioredoxin-like"/>
    <property type="match status" value="1"/>
</dbReference>
<proteinExistence type="predicted"/>
<dbReference type="VEuPathDB" id="FungiDB:RhiirFUN_017364"/>
<dbReference type="EMBL" id="AUPC02000033">
    <property type="protein sequence ID" value="POG78361.1"/>
    <property type="molecule type" value="Genomic_DNA"/>
</dbReference>
<dbReference type="Gene3D" id="3.40.30.10">
    <property type="entry name" value="Glutaredoxin"/>
    <property type="match status" value="1"/>
</dbReference>
<dbReference type="InterPro" id="IPR012336">
    <property type="entry name" value="Thioredoxin-like_fold"/>
</dbReference>
<evidence type="ECO:0000313" key="3">
    <source>
        <dbReference type="Proteomes" id="UP000018888"/>
    </source>
</evidence>
<accession>A0A2P4QL44</accession>
<evidence type="ECO:0000313" key="2">
    <source>
        <dbReference type="EMBL" id="POG78361.1"/>
    </source>
</evidence>
<dbReference type="Proteomes" id="UP000018888">
    <property type="component" value="Unassembled WGS sequence"/>
</dbReference>
<sequence>MFANQKVHIHHFTIRLFCREKKMSLAPQFAGHRWGSNNAPHILEVYLDYVCPFSAKLYKRLRNEVLPFIDQNYSGKVQFIFRQQVQPWHPFSTVVHEAAIAVEKLDPSKFFVFSDKLFDVQKQYYDESVQNLTRAQIYESLASHVSEIGLSSSDFLLLLHIPVSIKSEEARNAGNKITNELKWHIKLGRQIGIHVSPTSLFDGIIDNDISSGWTLDQWKEWLAKKVI</sequence>
<dbReference type="Pfam" id="PF13462">
    <property type="entry name" value="Thioredoxin_4"/>
    <property type="match status" value="1"/>
</dbReference>
<dbReference type="PANTHER" id="PTHR33875">
    <property type="entry name" value="OS09G0542200 PROTEIN"/>
    <property type="match status" value="1"/>
</dbReference>
<keyword evidence="3" id="KW-1185">Reference proteome</keyword>
<feature type="domain" description="Thioredoxin-like fold" evidence="1">
    <location>
        <begin position="31"/>
        <end position="203"/>
    </location>
</feature>
<comment type="caution">
    <text evidence="2">The sequence shown here is derived from an EMBL/GenBank/DDBJ whole genome shotgun (WGS) entry which is preliminary data.</text>
</comment>
<evidence type="ECO:0000259" key="1">
    <source>
        <dbReference type="Pfam" id="PF13462"/>
    </source>
</evidence>
<dbReference type="SMR" id="A0A2P4QL44"/>
<protein>
    <submittedName>
        <fullName evidence="2">Thioredoxin-like protein</fullName>
    </submittedName>
</protein>
<name>A0A2P4QL44_RHIID</name>
<dbReference type="PANTHER" id="PTHR33875:SF2">
    <property type="entry name" value="ACR183CP"/>
    <property type="match status" value="1"/>
</dbReference>
<organism evidence="2 3">
    <name type="scientific">Rhizophagus irregularis (strain DAOM 181602 / DAOM 197198 / MUCL 43194)</name>
    <name type="common">Arbuscular mycorrhizal fungus</name>
    <name type="synonym">Glomus intraradices</name>
    <dbReference type="NCBI Taxonomy" id="747089"/>
    <lineage>
        <taxon>Eukaryota</taxon>
        <taxon>Fungi</taxon>
        <taxon>Fungi incertae sedis</taxon>
        <taxon>Mucoromycota</taxon>
        <taxon>Glomeromycotina</taxon>
        <taxon>Glomeromycetes</taxon>
        <taxon>Glomerales</taxon>
        <taxon>Glomeraceae</taxon>
        <taxon>Rhizophagus</taxon>
    </lineage>
</organism>
<reference evidence="2 3" key="1">
    <citation type="journal article" date="2013" name="Proc. Natl. Acad. Sci. U.S.A.">
        <title>Genome of an arbuscular mycorrhizal fungus provides insight into the oldest plant symbiosis.</title>
        <authorList>
            <person name="Tisserant E."/>
            <person name="Malbreil M."/>
            <person name="Kuo A."/>
            <person name="Kohler A."/>
            <person name="Symeonidi A."/>
            <person name="Balestrini R."/>
            <person name="Charron P."/>
            <person name="Duensing N."/>
            <person name="Frei Dit Frey N."/>
            <person name="Gianinazzi-Pearson V."/>
            <person name="Gilbert L.B."/>
            <person name="Handa Y."/>
            <person name="Herr J.R."/>
            <person name="Hijri M."/>
            <person name="Koul R."/>
            <person name="Kawaguchi M."/>
            <person name="Krajinski F."/>
            <person name="Lammers P.J."/>
            <person name="Masclaux F.G."/>
            <person name="Murat C."/>
            <person name="Morin E."/>
            <person name="Ndikumana S."/>
            <person name="Pagni M."/>
            <person name="Petitpierre D."/>
            <person name="Requena N."/>
            <person name="Rosikiewicz P."/>
            <person name="Riley R."/>
            <person name="Saito K."/>
            <person name="San Clemente H."/>
            <person name="Shapiro H."/>
            <person name="van Tuinen D."/>
            <person name="Becard G."/>
            <person name="Bonfante P."/>
            <person name="Paszkowski U."/>
            <person name="Shachar-Hill Y.Y."/>
            <person name="Tuskan G.A."/>
            <person name="Young P.W."/>
            <person name="Sanders I.R."/>
            <person name="Henrissat B."/>
            <person name="Rensing S.A."/>
            <person name="Grigoriev I.V."/>
            <person name="Corradi N."/>
            <person name="Roux C."/>
            <person name="Martin F."/>
        </authorList>
    </citation>
    <scope>NUCLEOTIDE SEQUENCE [LARGE SCALE GENOMIC DNA]</scope>
    <source>
        <strain evidence="2 3">DAOM 197198</strain>
    </source>
</reference>
<gene>
    <name evidence="2" type="ORF">GLOIN_2v1538652</name>
</gene>
<dbReference type="AlphaFoldDB" id="A0A2P4QL44"/>
<dbReference type="InterPro" id="IPR036249">
    <property type="entry name" value="Thioredoxin-like_sf"/>
</dbReference>
<reference evidence="2 3" key="2">
    <citation type="journal article" date="2018" name="New Phytol.">
        <title>High intraspecific genome diversity in the model arbuscular mycorrhizal symbiont Rhizophagus irregularis.</title>
        <authorList>
            <person name="Chen E.C.H."/>
            <person name="Morin E."/>
            <person name="Beaudet D."/>
            <person name="Noel J."/>
            <person name="Yildirir G."/>
            <person name="Ndikumana S."/>
            <person name="Charron P."/>
            <person name="St-Onge C."/>
            <person name="Giorgi J."/>
            <person name="Kruger M."/>
            <person name="Marton T."/>
            <person name="Ropars J."/>
            <person name="Grigoriev I.V."/>
            <person name="Hainaut M."/>
            <person name="Henrissat B."/>
            <person name="Roux C."/>
            <person name="Martin F."/>
            <person name="Corradi N."/>
        </authorList>
    </citation>
    <scope>NUCLEOTIDE SEQUENCE [LARGE SCALE GENOMIC DNA]</scope>
    <source>
        <strain evidence="2 3">DAOM 197198</strain>
    </source>
</reference>